<proteinExistence type="predicted"/>
<gene>
    <name evidence="1" type="ORF">M5K25_009471</name>
</gene>
<organism evidence="1 2">
    <name type="scientific">Dendrobium thyrsiflorum</name>
    <name type="common">Pinecone-like raceme dendrobium</name>
    <name type="synonym">Orchid</name>
    <dbReference type="NCBI Taxonomy" id="117978"/>
    <lineage>
        <taxon>Eukaryota</taxon>
        <taxon>Viridiplantae</taxon>
        <taxon>Streptophyta</taxon>
        <taxon>Embryophyta</taxon>
        <taxon>Tracheophyta</taxon>
        <taxon>Spermatophyta</taxon>
        <taxon>Magnoliopsida</taxon>
        <taxon>Liliopsida</taxon>
        <taxon>Asparagales</taxon>
        <taxon>Orchidaceae</taxon>
        <taxon>Epidendroideae</taxon>
        <taxon>Malaxideae</taxon>
        <taxon>Dendrobiinae</taxon>
        <taxon>Dendrobium</taxon>
    </lineage>
</organism>
<keyword evidence="2" id="KW-1185">Reference proteome</keyword>
<dbReference type="Proteomes" id="UP001552299">
    <property type="component" value="Unassembled WGS sequence"/>
</dbReference>
<name>A0ABD0V5V8_DENTH</name>
<evidence type="ECO:0000313" key="1">
    <source>
        <dbReference type="EMBL" id="KAL0920343.1"/>
    </source>
</evidence>
<accession>A0ABD0V5V8</accession>
<dbReference type="EMBL" id="JANQDX010000008">
    <property type="protein sequence ID" value="KAL0920343.1"/>
    <property type="molecule type" value="Genomic_DNA"/>
</dbReference>
<comment type="caution">
    <text evidence="1">The sequence shown here is derived from an EMBL/GenBank/DDBJ whole genome shotgun (WGS) entry which is preliminary data.</text>
</comment>
<reference evidence="1 2" key="1">
    <citation type="journal article" date="2024" name="Plant Biotechnol. J.">
        <title>Dendrobium thyrsiflorum genome and its molecular insights into genes involved in important horticultural traits.</title>
        <authorList>
            <person name="Chen B."/>
            <person name="Wang J.Y."/>
            <person name="Zheng P.J."/>
            <person name="Li K.L."/>
            <person name="Liang Y.M."/>
            <person name="Chen X.F."/>
            <person name="Zhang C."/>
            <person name="Zhao X."/>
            <person name="He X."/>
            <person name="Zhang G.Q."/>
            <person name="Liu Z.J."/>
            <person name="Xu Q."/>
        </authorList>
    </citation>
    <scope>NUCLEOTIDE SEQUENCE [LARGE SCALE GENOMIC DNA]</scope>
    <source>
        <strain evidence="1">GZMU011</strain>
    </source>
</reference>
<protein>
    <submittedName>
        <fullName evidence="1">Uncharacterized protein</fullName>
    </submittedName>
</protein>
<evidence type="ECO:0000313" key="2">
    <source>
        <dbReference type="Proteomes" id="UP001552299"/>
    </source>
</evidence>
<sequence length="118" mass="13964">MSGLMLLWNPLQSVQLQIQHLQLFLGFHPPAVFSFLRNLEQEFAMIISLRSVYSEYIFSLDCSSFCSFLHFFFPVLKLLEVCSFIEGTFIDEYWPLKEKYNIKCCRDEDAQVDVRLYS</sequence>
<dbReference type="AlphaFoldDB" id="A0ABD0V5V8"/>